<feature type="transmembrane region" description="Helical" evidence="3">
    <location>
        <begin position="23"/>
        <end position="40"/>
    </location>
</feature>
<evidence type="ECO:0000313" key="4">
    <source>
        <dbReference type="EMBL" id="MFD3393774.1"/>
    </source>
</evidence>
<organism evidence="4 5">
    <name type="scientific">Aquirufa avitistagni</name>
    <dbReference type="NCBI Taxonomy" id="3104728"/>
    <lineage>
        <taxon>Bacteria</taxon>
        <taxon>Pseudomonadati</taxon>
        <taxon>Bacteroidota</taxon>
        <taxon>Cytophagia</taxon>
        <taxon>Cytophagales</taxon>
        <taxon>Flectobacillaceae</taxon>
        <taxon>Aquirufa</taxon>
    </lineage>
</organism>
<dbReference type="Gene3D" id="2.160.10.10">
    <property type="entry name" value="Hexapeptide repeat proteins"/>
    <property type="match status" value="1"/>
</dbReference>
<evidence type="ECO:0000256" key="2">
    <source>
        <dbReference type="ARBA" id="ARBA00022679"/>
    </source>
</evidence>
<dbReference type="EMBL" id="JBBKXZ010000001">
    <property type="protein sequence ID" value="MFD3393774.1"/>
    <property type="molecule type" value="Genomic_DNA"/>
</dbReference>
<comment type="similarity">
    <text evidence="1">Belongs to the transferase hexapeptide repeat family.</text>
</comment>
<comment type="caution">
    <text evidence="4">The sequence shown here is derived from an EMBL/GenBank/DDBJ whole genome shotgun (WGS) entry which is preliminary data.</text>
</comment>
<evidence type="ECO:0000256" key="3">
    <source>
        <dbReference type="SAM" id="Phobius"/>
    </source>
</evidence>
<proteinExistence type="inferred from homology"/>
<dbReference type="InterPro" id="IPR051159">
    <property type="entry name" value="Hexapeptide_acetyltransf"/>
</dbReference>
<gene>
    <name evidence="4" type="ORF">U0R10_03985</name>
</gene>
<keyword evidence="3" id="KW-0472">Membrane</keyword>
<dbReference type="NCBIfam" id="NF007797">
    <property type="entry name" value="PRK10502.1"/>
    <property type="match status" value="1"/>
</dbReference>
<dbReference type="Proteomes" id="UP001598138">
    <property type="component" value="Unassembled WGS sequence"/>
</dbReference>
<reference evidence="4 5" key="1">
    <citation type="submission" date="2024-03" db="EMBL/GenBank/DDBJ databases">
        <title>Aquirufa genome sequencing.</title>
        <authorList>
            <person name="Pitt A."/>
            <person name="Hahn M.W."/>
        </authorList>
    </citation>
    <scope>NUCLEOTIDE SEQUENCE [LARGE SCALE GENOMIC DNA]</scope>
    <source>
        <strain evidence="4 5">OSTEICH-129V</strain>
    </source>
</reference>
<keyword evidence="3" id="KW-0812">Transmembrane</keyword>
<evidence type="ECO:0000256" key="1">
    <source>
        <dbReference type="ARBA" id="ARBA00007274"/>
    </source>
</evidence>
<keyword evidence="5" id="KW-1185">Reference proteome</keyword>
<keyword evidence="2" id="KW-0808">Transferase</keyword>
<dbReference type="CDD" id="cd05825">
    <property type="entry name" value="LbH_wcaF_like"/>
    <property type="match status" value="1"/>
</dbReference>
<dbReference type="SUPFAM" id="SSF51161">
    <property type="entry name" value="Trimeric LpxA-like enzymes"/>
    <property type="match status" value="1"/>
</dbReference>
<dbReference type="PANTHER" id="PTHR23416:SF23">
    <property type="entry name" value="ACETYLTRANSFERASE C18B11.09C-RELATED"/>
    <property type="match status" value="1"/>
</dbReference>
<sequence>MNKVDFSRYNHVLFVGYSLKIKYALWLFVSNIFFLTNIPYPNRLKVLILKIFGAKIGDVAIIKPWVKIKFPWNLSLGNHVWLGESCWIDNISSIHIGSHVCISQGAILITGNHDYTKSDFSLISNEIKVDDGVWIGAKSVVTGGVHIHTHAVLSALSLTSKDLESYAIYQGNPAVKVKSRSITDVHI</sequence>
<accession>A0ABW6DIH1</accession>
<keyword evidence="3" id="KW-1133">Transmembrane helix</keyword>
<protein>
    <submittedName>
        <fullName evidence="4">WcaF family extracellular polysaccharide biosynthesis acetyltransferase</fullName>
    </submittedName>
</protein>
<evidence type="ECO:0000313" key="5">
    <source>
        <dbReference type="Proteomes" id="UP001598138"/>
    </source>
</evidence>
<dbReference type="RefSeq" id="WP_377982657.1">
    <property type="nucleotide sequence ID" value="NZ_JBBKXZ010000001.1"/>
</dbReference>
<dbReference type="PANTHER" id="PTHR23416">
    <property type="entry name" value="SIALIC ACID SYNTHASE-RELATED"/>
    <property type="match status" value="1"/>
</dbReference>
<dbReference type="InterPro" id="IPR011004">
    <property type="entry name" value="Trimer_LpxA-like_sf"/>
</dbReference>
<name>A0ABW6DIH1_9BACT</name>